<dbReference type="EMBL" id="FUYB01000007">
    <property type="protein sequence ID" value="SKA78845.1"/>
    <property type="molecule type" value="Genomic_DNA"/>
</dbReference>
<dbReference type="AlphaFoldDB" id="A0A1T4WPQ4"/>
<keyword evidence="2" id="KW-1185">Reference proteome</keyword>
<dbReference type="OrthoDB" id="163283at2"/>
<evidence type="ECO:0000313" key="2">
    <source>
        <dbReference type="Proteomes" id="UP000190460"/>
    </source>
</evidence>
<name>A0A1T4WPQ4_9GAMM</name>
<sequence length="209" mass="23840">MNDSLNLDYLLVKTKTVLLELIKTAPFLQNYVLVGGSALALHLCHRQSKDLDFFTYADSFQKQDILHYLKHFKHTEVLNDNTDQLDLLIDGVKVTFFNAQWAFLRPSTVGTLNVASLEAIAAMKTNTLFLRAKYRDYYDLYCLVKHGMSIKGIFTAAQGVVDGISYKLLCIALLYIDDIEDDNIAYLQPKEVVSKQQIRAFFEKNIQGE</sequence>
<gene>
    <name evidence="1" type="ORF">SAMN02745130_01937</name>
</gene>
<dbReference type="RefSeq" id="WP_159448608.1">
    <property type="nucleotide sequence ID" value="NZ_FUYB01000007.1"/>
</dbReference>
<keyword evidence="1" id="KW-0808">Transferase</keyword>
<protein>
    <submittedName>
        <fullName evidence="1">Nucleotidyl transferase AbiEii toxin, Type IV TA system</fullName>
    </submittedName>
</protein>
<reference evidence="1 2" key="1">
    <citation type="submission" date="2017-02" db="EMBL/GenBank/DDBJ databases">
        <authorList>
            <person name="Peterson S.W."/>
        </authorList>
    </citation>
    <scope>NUCLEOTIDE SEQUENCE [LARGE SCALE GENOMIC DNA]</scope>
    <source>
        <strain evidence="1 2">ATCC 49788</strain>
    </source>
</reference>
<dbReference type="STRING" id="92487.SAMN02745130_01937"/>
<proteinExistence type="predicted"/>
<evidence type="ECO:0000313" key="1">
    <source>
        <dbReference type="EMBL" id="SKA78845.1"/>
    </source>
</evidence>
<dbReference type="Proteomes" id="UP000190460">
    <property type="component" value="Unassembled WGS sequence"/>
</dbReference>
<dbReference type="InterPro" id="IPR014942">
    <property type="entry name" value="AbiEii"/>
</dbReference>
<dbReference type="Pfam" id="PF08843">
    <property type="entry name" value="AbiEii"/>
    <property type="match status" value="2"/>
</dbReference>
<organism evidence="1 2">
    <name type="scientific">Thiothrix eikelboomii</name>
    <dbReference type="NCBI Taxonomy" id="92487"/>
    <lineage>
        <taxon>Bacteria</taxon>
        <taxon>Pseudomonadati</taxon>
        <taxon>Pseudomonadota</taxon>
        <taxon>Gammaproteobacteria</taxon>
        <taxon>Thiotrichales</taxon>
        <taxon>Thiotrichaceae</taxon>
        <taxon>Thiothrix</taxon>
    </lineage>
</organism>
<dbReference type="GO" id="GO:0016740">
    <property type="term" value="F:transferase activity"/>
    <property type="evidence" value="ECO:0007669"/>
    <property type="project" value="UniProtKB-KW"/>
</dbReference>
<accession>A0A1T4WPQ4</accession>